<keyword evidence="2" id="KW-0238">DNA-binding</keyword>
<dbReference type="PANTHER" id="PTHR46796:SF15">
    <property type="entry name" value="BLL1074 PROTEIN"/>
    <property type="match status" value="1"/>
</dbReference>
<proteinExistence type="predicted"/>
<dbReference type="SUPFAM" id="SSF46689">
    <property type="entry name" value="Homeodomain-like"/>
    <property type="match status" value="1"/>
</dbReference>
<dbReference type="EMBL" id="BAABJO010000006">
    <property type="protein sequence ID" value="GAA5117653.1"/>
    <property type="molecule type" value="Genomic_DNA"/>
</dbReference>
<accession>A0ABP9NFF5</accession>
<gene>
    <name evidence="5" type="ORF">GCM10023320_20440</name>
</gene>
<dbReference type="InterPro" id="IPR018060">
    <property type="entry name" value="HTH_AraC"/>
</dbReference>
<reference evidence="6" key="1">
    <citation type="journal article" date="2019" name="Int. J. Syst. Evol. Microbiol.">
        <title>The Global Catalogue of Microorganisms (GCM) 10K type strain sequencing project: providing services to taxonomists for standard genome sequencing and annotation.</title>
        <authorList>
            <consortium name="The Broad Institute Genomics Platform"/>
            <consortium name="The Broad Institute Genome Sequencing Center for Infectious Disease"/>
            <person name="Wu L."/>
            <person name="Ma J."/>
        </authorList>
    </citation>
    <scope>NUCLEOTIDE SEQUENCE [LARGE SCALE GENOMIC DNA]</scope>
    <source>
        <strain evidence="6">JCM 18302</strain>
    </source>
</reference>
<keyword evidence="3" id="KW-0804">Transcription</keyword>
<evidence type="ECO:0000256" key="2">
    <source>
        <dbReference type="ARBA" id="ARBA00023125"/>
    </source>
</evidence>
<dbReference type="Pfam" id="PF12833">
    <property type="entry name" value="HTH_18"/>
    <property type="match status" value="1"/>
</dbReference>
<protein>
    <recommendedName>
        <fullName evidence="4">HTH araC/xylS-type domain-containing protein</fullName>
    </recommendedName>
</protein>
<evidence type="ECO:0000259" key="4">
    <source>
        <dbReference type="PROSITE" id="PS01124"/>
    </source>
</evidence>
<dbReference type="Proteomes" id="UP001500804">
    <property type="component" value="Unassembled WGS sequence"/>
</dbReference>
<name>A0ABP9NFF5_9PSEU</name>
<dbReference type="PANTHER" id="PTHR46796">
    <property type="entry name" value="HTH-TYPE TRANSCRIPTIONAL ACTIVATOR RHAS-RELATED"/>
    <property type="match status" value="1"/>
</dbReference>
<dbReference type="InterPro" id="IPR050204">
    <property type="entry name" value="AraC_XylS_family_regulators"/>
</dbReference>
<comment type="caution">
    <text evidence="5">The sequence shown here is derived from an EMBL/GenBank/DDBJ whole genome shotgun (WGS) entry which is preliminary data.</text>
</comment>
<dbReference type="Pfam" id="PF20240">
    <property type="entry name" value="DUF6597"/>
    <property type="match status" value="1"/>
</dbReference>
<evidence type="ECO:0000256" key="3">
    <source>
        <dbReference type="ARBA" id="ARBA00023163"/>
    </source>
</evidence>
<feature type="domain" description="HTH araC/xylS-type" evidence="4">
    <location>
        <begin position="138"/>
        <end position="240"/>
    </location>
</feature>
<dbReference type="InterPro" id="IPR046532">
    <property type="entry name" value="DUF6597"/>
</dbReference>
<dbReference type="RefSeq" id="WP_345604650.1">
    <property type="nucleotide sequence ID" value="NZ_BAABJO010000006.1"/>
</dbReference>
<dbReference type="PROSITE" id="PS01124">
    <property type="entry name" value="HTH_ARAC_FAMILY_2"/>
    <property type="match status" value="1"/>
</dbReference>
<dbReference type="Gene3D" id="1.10.10.60">
    <property type="entry name" value="Homeodomain-like"/>
    <property type="match status" value="1"/>
</dbReference>
<evidence type="ECO:0000256" key="1">
    <source>
        <dbReference type="ARBA" id="ARBA00023015"/>
    </source>
</evidence>
<evidence type="ECO:0000313" key="5">
    <source>
        <dbReference type="EMBL" id="GAA5117653.1"/>
    </source>
</evidence>
<evidence type="ECO:0000313" key="6">
    <source>
        <dbReference type="Proteomes" id="UP001500804"/>
    </source>
</evidence>
<sequence>MRYREHPPPPALRPFVRCLWELEHDYGGSTYSRERLWATPYAELLVLREGHYECGRTLRGVVFMGPRTRPLTLVADGPVDLVAARFEVGGAVGLLACPAGDVVDVVADAADVGVATAAASLGELGDRLARALRGATPDPVVATATRILEERGGRASVAGLARAAGTTVRTLQRRFDRSAGMSPGTLARIIRFDRARELLVRDSRAGLAELAAATGYADHAHLTRTFRDRFGLSPREFRELLREIAEAGVAPVQA</sequence>
<organism evidence="5 6">
    <name type="scientific">Pseudonocardia adelaidensis</name>
    <dbReference type="NCBI Taxonomy" id="648754"/>
    <lineage>
        <taxon>Bacteria</taxon>
        <taxon>Bacillati</taxon>
        <taxon>Actinomycetota</taxon>
        <taxon>Actinomycetes</taxon>
        <taxon>Pseudonocardiales</taxon>
        <taxon>Pseudonocardiaceae</taxon>
        <taxon>Pseudonocardia</taxon>
    </lineage>
</organism>
<dbReference type="SMART" id="SM00342">
    <property type="entry name" value="HTH_ARAC"/>
    <property type="match status" value="1"/>
</dbReference>
<dbReference type="InterPro" id="IPR009057">
    <property type="entry name" value="Homeodomain-like_sf"/>
</dbReference>
<keyword evidence="1" id="KW-0805">Transcription regulation</keyword>
<keyword evidence="6" id="KW-1185">Reference proteome</keyword>